<dbReference type="Proteomes" id="UP000694722">
    <property type="component" value="Unplaced"/>
</dbReference>
<feature type="region of interest" description="Disordered" evidence="1">
    <location>
        <begin position="112"/>
        <end position="146"/>
    </location>
</feature>
<dbReference type="Ensembl" id="ENSSSCT00065109657.1">
    <property type="protein sequence ID" value="ENSSSCP00065049327.1"/>
    <property type="gene ID" value="ENSSSCG00065078933.1"/>
</dbReference>
<dbReference type="Proteomes" id="UP000694570">
    <property type="component" value="Unplaced"/>
</dbReference>
<evidence type="ECO:0000313" key="2">
    <source>
        <dbReference type="Ensembl" id="ENSSSCP00065049327.1"/>
    </source>
</evidence>
<feature type="compositionally biased region" description="Low complexity" evidence="1">
    <location>
        <begin position="122"/>
        <end position="146"/>
    </location>
</feature>
<reference evidence="2" key="1">
    <citation type="submission" date="2025-05" db="UniProtKB">
        <authorList>
            <consortium name="Ensembl"/>
        </authorList>
    </citation>
    <scope>IDENTIFICATION</scope>
</reference>
<organism evidence="2 3">
    <name type="scientific">Sus scrofa</name>
    <name type="common">Pig</name>
    <dbReference type="NCBI Taxonomy" id="9823"/>
    <lineage>
        <taxon>Eukaryota</taxon>
        <taxon>Metazoa</taxon>
        <taxon>Chordata</taxon>
        <taxon>Craniata</taxon>
        <taxon>Vertebrata</taxon>
        <taxon>Euteleostomi</taxon>
        <taxon>Mammalia</taxon>
        <taxon>Eutheria</taxon>
        <taxon>Laurasiatheria</taxon>
        <taxon>Artiodactyla</taxon>
        <taxon>Suina</taxon>
        <taxon>Suidae</taxon>
        <taxon>Sus</taxon>
    </lineage>
</organism>
<dbReference type="Ensembl" id="ENSSSCT00035104300.1">
    <property type="protein sequence ID" value="ENSSSCP00035044677.1"/>
    <property type="gene ID" value="ENSSSCG00035076678.1"/>
</dbReference>
<dbReference type="Ensembl" id="ENSSSCT00030079336.1">
    <property type="protein sequence ID" value="ENSSSCP00030036336.1"/>
    <property type="gene ID" value="ENSSSCG00030056913.1"/>
</dbReference>
<dbReference type="Proteomes" id="UP000694726">
    <property type="component" value="Unplaced"/>
</dbReference>
<dbReference type="Ensembl" id="ENSSSCT00040099940.1">
    <property type="protein sequence ID" value="ENSSSCP00040044865.1"/>
    <property type="gene ID" value="ENSSSCG00040072561.1"/>
</dbReference>
<dbReference type="Ensembl" id="ENSSSCT00025068399.1">
    <property type="protein sequence ID" value="ENSSSCP00025029422.1"/>
    <property type="gene ID" value="ENSSSCG00025050133.1"/>
</dbReference>
<feature type="compositionally biased region" description="Basic and acidic residues" evidence="1">
    <location>
        <begin position="71"/>
        <end position="81"/>
    </location>
</feature>
<evidence type="ECO:0000313" key="3">
    <source>
        <dbReference type="Proteomes" id="UP000694725"/>
    </source>
</evidence>
<evidence type="ECO:0000256" key="1">
    <source>
        <dbReference type="SAM" id="MobiDB-lite"/>
    </source>
</evidence>
<accession>A0A8D2AEA6</accession>
<dbReference type="Proteomes" id="UP000694720">
    <property type="component" value="Unplaced"/>
</dbReference>
<dbReference type="Proteomes" id="UP000694723">
    <property type="component" value="Unplaced"/>
</dbReference>
<sequence length="146" mass="14567">MLRFPHPGNHNRAITTGGRGHFLCGPMPSPAAARASASVPAAASLAPEVTVARVSVSSPTWSSRCSPAETLDTRWGPKVDKAASAGEEATAKTAGSHKAVTVNKPVAAPVAMAPIPAPAPSPAITCQSASPSSVSVKAPSADPTAR</sequence>
<dbReference type="Ensembl" id="ENSSSCT00015029312.1">
    <property type="protein sequence ID" value="ENSSSCP00015011519.1"/>
    <property type="gene ID" value="ENSSSCG00015022180.1"/>
</dbReference>
<feature type="region of interest" description="Disordered" evidence="1">
    <location>
        <begin position="59"/>
        <end position="98"/>
    </location>
</feature>
<proteinExistence type="predicted"/>
<protein>
    <submittedName>
        <fullName evidence="2">Uncharacterized protein</fullName>
    </submittedName>
</protein>
<dbReference type="Ensembl" id="ENSSSCT00060024859.1">
    <property type="protein sequence ID" value="ENSSSCP00060010453.1"/>
    <property type="gene ID" value="ENSSSCG00060018525.1"/>
</dbReference>
<name>A0A8D2AEA6_PIG</name>
<dbReference type="Proteomes" id="UP000694727">
    <property type="component" value="Unplaced"/>
</dbReference>
<dbReference type="AlphaFoldDB" id="A0A8D2AEA6"/>
<dbReference type="Proteomes" id="UP000694725">
    <property type="component" value="Unplaced"/>
</dbReference>